<feature type="domain" description="Aerobactin siderophore biosynthesis IucA/IucC-like C-terminal" evidence="1">
    <location>
        <begin position="3"/>
        <end position="99"/>
    </location>
</feature>
<dbReference type="Pfam" id="PF06276">
    <property type="entry name" value="FhuF"/>
    <property type="match status" value="1"/>
</dbReference>
<gene>
    <name evidence="2" type="ORF">CPB83DRAFT_860608</name>
</gene>
<evidence type="ECO:0000313" key="3">
    <source>
        <dbReference type="Proteomes" id="UP000807306"/>
    </source>
</evidence>
<proteinExistence type="predicted"/>
<dbReference type="GO" id="GO:0003824">
    <property type="term" value="F:catalytic activity"/>
    <property type="evidence" value="ECO:0007669"/>
    <property type="project" value="UniProtKB-ARBA"/>
</dbReference>
<dbReference type="InterPro" id="IPR022770">
    <property type="entry name" value="IucA/IucC-like_C"/>
</dbReference>
<accession>A0A9P6E8U9</accession>
<evidence type="ECO:0000313" key="2">
    <source>
        <dbReference type="EMBL" id="KAF9524861.1"/>
    </source>
</evidence>
<dbReference type="AlphaFoldDB" id="A0A9P6E8U9"/>
<dbReference type="OrthoDB" id="2117718at2759"/>
<dbReference type="InterPro" id="IPR037455">
    <property type="entry name" value="LucA/IucC-like"/>
</dbReference>
<dbReference type="PANTHER" id="PTHR34384">
    <property type="entry name" value="L-2,3-DIAMINOPROPANOATE--CITRATE LIGASE"/>
    <property type="match status" value="1"/>
</dbReference>
<evidence type="ECO:0000259" key="1">
    <source>
        <dbReference type="Pfam" id="PF06276"/>
    </source>
</evidence>
<keyword evidence="3" id="KW-1185">Reference proteome</keyword>
<dbReference type="PANTHER" id="PTHR34384:SF5">
    <property type="entry name" value="L-2,3-DIAMINOPROPANOATE--CITRATE LIGASE"/>
    <property type="match status" value="1"/>
</dbReference>
<dbReference type="Gene3D" id="1.10.510.40">
    <property type="match status" value="1"/>
</dbReference>
<organism evidence="2 3">
    <name type="scientific">Crepidotus variabilis</name>
    <dbReference type="NCBI Taxonomy" id="179855"/>
    <lineage>
        <taxon>Eukaryota</taxon>
        <taxon>Fungi</taxon>
        <taxon>Dikarya</taxon>
        <taxon>Basidiomycota</taxon>
        <taxon>Agaricomycotina</taxon>
        <taxon>Agaricomycetes</taxon>
        <taxon>Agaricomycetidae</taxon>
        <taxon>Agaricales</taxon>
        <taxon>Agaricineae</taxon>
        <taxon>Crepidotaceae</taxon>
        <taxon>Crepidotus</taxon>
    </lineage>
</organism>
<reference evidence="2" key="1">
    <citation type="submission" date="2020-11" db="EMBL/GenBank/DDBJ databases">
        <authorList>
            <consortium name="DOE Joint Genome Institute"/>
            <person name="Ahrendt S."/>
            <person name="Riley R."/>
            <person name="Andreopoulos W."/>
            <person name="Labutti K."/>
            <person name="Pangilinan J."/>
            <person name="Ruiz-Duenas F.J."/>
            <person name="Barrasa J.M."/>
            <person name="Sanchez-Garcia M."/>
            <person name="Camarero S."/>
            <person name="Miyauchi S."/>
            <person name="Serrano A."/>
            <person name="Linde D."/>
            <person name="Babiker R."/>
            <person name="Drula E."/>
            <person name="Ayuso-Fernandez I."/>
            <person name="Pacheco R."/>
            <person name="Padilla G."/>
            <person name="Ferreira P."/>
            <person name="Barriuso J."/>
            <person name="Kellner H."/>
            <person name="Castanera R."/>
            <person name="Alfaro M."/>
            <person name="Ramirez L."/>
            <person name="Pisabarro A.G."/>
            <person name="Kuo A."/>
            <person name="Tritt A."/>
            <person name="Lipzen A."/>
            <person name="He G."/>
            <person name="Yan M."/>
            <person name="Ng V."/>
            <person name="Cullen D."/>
            <person name="Martin F."/>
            <person name="Rosso M.-N."/>
            <person name="Henrissat B."/>
            <person name="Hibbett D."/>
            <person name="Martinez A.T."/>
            <person name="Grigoriev I.V."/>
        </authorList>
    </citation>
    <scope>NUCLEOTIDE SEQUENCE</scope>
    <source>
        <strain evidence="2">CBS 506.95</strain>
    </source>
</reference>
<protein>
    <recommendedName>
        <fullName evidence="1">Aerobactin siderophore biosynthesis IucA/IucC-like C-terminal domain-containing protein</fullName>
    </recommendedName>
</protein>
<name>A0A9P6E8U9_9AGAR</name>
<sequence>MPFHRYIDPICRALISALVKNGVAFEAHAQNVLAKYDITSKEVRTFVIRDMGGLRVHPPTLRESTGFISKICRDMGLLPPRWKKFYLTFVHNHIQRLISLTGLRSPNGGFKMFNEDV</sequence>
<dbReference type="GO" id="GO:0019290">
    <property type="term" value="P:siderophore biosynthetic process"/>
    <property type="evidence" value="ECO:0007669"/>
    <property type="project" value="InterPro"/>
</dbReference>
<comment type="caution">
    <text evidence="2">The sequence shown here is derived from an EMBL/GenBank/DDBJ whole genome shotgun (WGS) entry which is preliminary data.</text>
</comment>
<dbReference type="Proteomes" id="UP000807306">
    <property type="component" value="Unassembled WGS sequence"/>
</dbReference>
<dbReference type="EMBL" id="MU157892">
    <property type="protein sequence ID" value="KAF9524861.1"/>
    <property type="molecule type" value="Genomic_DNA"/>
</dbReference>